<keyword evidence="3 5" id="KW-0687">Ribonucleoprotein</keyword>
<dbReference type="InterPro" id="IPR001706">
    <property type="entry name" value="Ribosomal_bL35"/>
</dbReference>
<dbReference type="Pfam" id="PF01632">
    <property type="entry name" value="Ribosomal_L35p"/>
    <property type="match status" value="1"/>
</dbReference>
<evidence type="ECO:0000313" key="8">
    <source>
        <dbReference type="EMBL" id="KRO31048.1"/>
    </source>
</evidence>
<evidence type="ECO:0000313" key="9">
    <source>
        <dbReference type="Proteomes" id="UP000053941"/>
    </source>
</evidence>
<dbReference type="GO" id="GO:0022625">
    <property type="term" value="C:cytosolic large ribosomal subunit"/>
    <property type="evidence" value="ECO:0007669"/>
    <property type="project" value="TreeGrafter"/>
</dbReference>
<evidence type="ECO:0000256" key="4">
    <source>
        <dbReference type="ARBA" id="ARBA00071664"/>
    </source>
</evidence>
<dbReference type="PANTHER" id="PTHR33343:SF1">
    <property type="entry name" value="LARGE RIBOSOMAL SUBUNIT PROTEIN BL35M"/>
    <property type="match status" value="1"/>
</dbReference>
<dbReference type="EMBL" id="LIAS01000027">
    <property type="protein sequence ID" value="KRO31048.1"/>
    <property type="molecule type" value="Genomic_DNA"/>
</dbReference>
<evidence type="ECO:0000256" key="2">
    <source>
        <dbReference type="ARBA" id="ARBA00022980"/>
    </source>
</evidence>
<dbReference type="AlphaFoldDB" id="A0A0R2NYP1"/>
<dbReference type="SUPFAM" id="SSF143034">
    <property type="entry name" value="L35p-like"/>
    <property type="match status" value="1"/>
</dbReference>
<sequence>MPKMKTHSGAKKTFRVTGSGKIVHERAGKRHLLERKSSRVTRRLSKDQTANDRNTFSAKRLLGLK</sequence>
<dbReference type="GO" id="GO:0003735">
    <property type="term" value="F:structural constituent of ribosome"/>
    <property type="evidence" value="ECO:0007669"/>
    <property type="project" value="InterPro"/>
</dbReference>
<reference evidence="8 9" key="1">
    <citation type="submission" date="2015-10" db="EMBL/GenBank/DDBJ databases">
        <title>Metagenome-Assembled Genomes uncover a global brackish microbiome.</title>
        <authorList>
            <person name="Hugerth L.W."/>
            <person name="Larsson J."/>
            <person name="Alneberg J."/>
            <person name="Lindh M.V."/>
            <person name="Legrand C."/>
            <person name="Pinhassi J."/>
            <person name="Andersson A.F."/>
        </authorList>
    </citation>
    <scope>NUCLEOTIDE SEQUENCE [LARGE SCALE GENOMIC DNA]</scope>
    <source>
        <strain evidence="8">BACL2 MAG-120802-bin41</strain>
    </source>
</reference>
<feature type="region of interest" description="Disordered" evidence="7">
    <location>
        <begin position="37"/>
        <end position="65"/>
    </location>
</feature>
<protein>
    <recommendedName>
        <fullName evidence="4 5">Large ribosomal subunit protein bL35</fullName>
    </recommendedName>
</protein>
<dbReference type="Proteomes" id="UP000053941">
    <property type="component" value="Unassembled WGS sequence"/>
</dbReference>
<dbReference type="NCBIfam" id="TIGR00001">
    <property type="entry name" value="rpmI_bact"/>
    <property type="match status" value="1"/>
</dbReference>
<keyword evidence="2 5" id="KW-0689">Ribosomal protein</keyword>
<evidence type="ECO:0000256" key="3">
    <source>
        <dbReference type="ARBA" id="ARBA00023274"/>
    </source>
</evidence>
<dbReference type="InterPro" id="IPR037229">
    <property type="entry name" value="Ribosomal_bL35_sf"/>
</dbReference>
<dbReference type="PRINTS" id="PR00064">
    <property type="entry name" value="RIBOSOMALL35"/>
</dbReference>
<name>A0A0R2NYP1_9ACTN</name>
<dbReference type="PANTHER" id="PTHR33343">
    <property type="entry name" value="54S RIBOSOMAL PROTEIN BL35M"/>
    <property type="match status" value="1"/>
</dbReference>
<comment type="similarity">
    <text evidence="1 5 6">Belongs to the bacterial ribosomal protein bL35 family.</text>
</comment>
<proteinExistence type="inferred from homology"/>
<dbReference type="FunFam" id="4.10.410.60:FF:000001">
    <property type="entry name" value="50S ribosomal protein L35"/>
    <property type="match status" value="1"/>
</dbReference>
<dbReference type="GO" id="GO:0006412">
    <property type="term" value="P:translation"/>
    <property type="evidence" value="ECO:0007669"/>
    <property type="project" value="UniProtKB-UniRule"/>
</dbReference>
<organism evidence="8 9">
    <name type="scientific">Actinobacteria bacterium BACL2 MAG-120802-bin41</name>
    <dbReference type="NCBI Taxonomy" id="1655568"/>
    <lineage>
        <taxon>Bacteria</taxon>
        <taxon>Bacillati</taxon>
        <taxon>Actinomycetota</taxon>
        <taxon>Actinomycetes</taxon>
        <taxon>Actinomycetes incertae sedis</taxon>
        <taxon>ac1 cluster</taxon>
    </lineage>
</organism>
<comment type="caution">
    <text evidence="8">The sequence shown here is derived from an EMBL/GenBank/DDBJ whole genome shotgun (WGS) entry which is preliminary data.</text>
</comment>
<dbReference type="HAMAP" id="MF_00514">
    <property type="entry name" value="Ribosomal_bL35"/>
    <property type="match status" value="1"/>
</dbReference>
<evidence type="ECO:0000256" key="1">
    <source>
        <dbReference type="ARBA" id="ARBA00006598"/>
    </source>
</evidence>
<evidence type="ECO:0000256" key="6">
    <source>
        <dbReference type="RuleBase" id="RU000568"/>
    </source>
</evidence>
<dbReference type="Gene3D" id="4.10.410.60">
    <property type="match status" value="1"/>
</dbReference>
<evidence type="ECO:0000256" key="7">
    <source>
        <dbReference type="SAM" id="MobiDB-lite"/>
    </source>
</evidence>
<evidence type="ECO:0000256" key="5">
    <source>
        <dbReference type="HAMAP-Rule" id="MF_00514"/>
    </source>
</evidence>
<dbReference type="InterPro" id="IPR021137">
    <property type="entry name" value="Ribosomal_bL35-like"/>
</dbReference>
<gene>
    <name evidence="5" type="primary">rpmI</name>
    <name evidence="8" type="ORF">ABR60_02045</name>
</gene>
<accession>A0A0R2NYP1</accession>